<keyword evidence="2" id="KW-1185">Reference proteome</keyword>
<comment type="caution">
    <text evidence="1">The sequence shown here is derived from an EMBL/GenBank/DDBJ whole genome shotgun (WGS) entry which is preliminary data.</text>
</comment>
<protein>
    <submittedName>
        <fullName evidence="1">Uncharacterized protein</fullName>
    </submittedName>
</protein>
<reference evidence="1 2" key="1">
    <citation type="submission" date="2023-01" db="EMBL/GenBank/DDBJ databases">
        <title>Pseudomonas SA3-5T sp. nov., isolated from tidal flat sediment.</title>
        <authorList>
            <person name="Kim H.S."/>
            <person name="Kim J.-S."/>
            <person name="Suh M.K."/>
            <person name="Eom M.K."/>
            <person name="Lee J.-S."/>
        </authorList>
    </citation>
    <scope>NUCLEOTIDE SEQUENCE [LARGE SCALE GENOMIC DNA]</scope>
    <source>
        <strain evidence="1 2">SA3-5</strain>
    </source>
</reference>
<dbReference type="EMBL" id="JAQJZJ010000002">
    <property type="protein sequence ID" value="MDA7086018.1"/>
    <property type="molecule type" value="Genomic_DNA"/>
</dbReference>
<proteinExistence type="predicted"/>
<dbReference type="Proteomes" id="UP001212042">
    <property type="component" value="Unassembled WGS sequence"/>
</dbReference>
<evidence type="ECO:0000313" key="2">
    <source>
        <dbReference type="Proteomes" id="UP001212042"/>
    </source>
</evidence>
<evidence type="ECO:0000313" key="1">
    <source>
        <dbReference type="EMBL" id="MDA7086018.1"/>
    </source>
</evidence>
<organism evidence="1 2">
    <name type="scientific">Pseudomonas aestuarii</name>
    <dbReference type="NCBI Taxonomy" id="3018340"/>
    <lineage>
        <taxon>Bacteria</taxon>
        <taxon>Pseudomonadati</taxon>
        <taxon>Pseudomonadota</taxon>
        <taxon>Gammaproteobacteria</taxon>
        <taxon>Pseudomonadales</taxon>
        <taxon>Pseudomonadaceae</taxon>
        <taxon>Pseudomonas</taxon>
    </lineage>
</organism>
<accession>A0ABT4XCS9</accession>
<dbReference type="RefSeq" id="WP_271346925.1">
    <property type="nucleotide sequence ID" value="NZ_JAQJZJ010000002.1"/>
</dbReference>
<sequence length="59" mass="6586">MAASSSPQRYSRALAASGWPVERVACIELAWRTLDTALMHLVIAGYDPSQRLLWSLRLV</sequence>
<gene>
    <name evidence="1" type="ORF">PH586_06420</name>
</gene>
<name>A0ABT4XCS9_9PSED</name>